<evidence type="ECO:0000256" key="1">
    <source>
        <dbReference type="SAM" id="Coils"/>
    </source>
</evidence>
<sequence length="744" mass="81956">MFGKRRSESGSVSIFLIGVLAMIFAFVALFIDYARIAAMKAQSERLVRAAVRSVMSSYDPELQERYGLFAHGSTSGDQIMAGVLNSTMDKGDRSDRFDLLPLQLDTSSLKMERMLGEYDIFNREVSEEMKYKAPIDFSLELVSRFKPLSESMKEASDTVDVLGKLQKLYDKREEALDQMLAAQRKAGQSLKEAPDLIMKPAGGAIPDQSLGSSEVVTAADIAAQYEDYVDKVIQDANRGEDEEEQYSSEIQEHNRSSGKVISRLQGIQSSAAKSHAKELQNALEYWEEARSSNDKMKEVIAEAGNRGGTEGYDQVGSAIIPGAAPEASGSDPAAIHGIRDGIDQLLLSDSLLQELNDVIQTQKQDYSAFNNQLSTLLSSLAESSGVQGSSGRMKNEVIQGVSAADRYVHDYAVSGSGNKLDRVAGQLQEHRGSDKERKEKEKQSKAKLSEAAGILESINKLDQKVKQHNEEYQELQQYYDDSLTFNKEDAGSEYKGTDLDHDPYDAGKSAMKQTDSVYGSMAGMMSGIKDELFQNEYAALYFTHFDLGLLKDAAASPGSRLGDAVADEMSVSHQELEYIVYGFHNPVGNVSAAYAEIFAARLAVRTMEGLVKNSKLGNPLLVLAAALLYGVEMAMADMVKLCREGSVELSSYVKIQMTYRDYLRLFLLIHSDNEKKMSRMLALIRLNTGINPAERATYASGEVRIGMRLWFLPGVIQMAGYAGGSPDNVEGNRYYVTKKADFAY</sequence>
<gene>
    <name evidence="4" type="ORF">BK138_24780</name>
</gene>
<keyword evidence="1" id="KW-0175">Coiled coil</keyword>
<evidence type="ECO:0000256" key="3">
    <source>
        <dbReference type="SAM" id="Phobius"/>
    </source>
</evidence>
<protein>
    <submittedName>
        <fullName evidence="4">Uncharacterized protein</fullName>
    </submittedName>
</protein>
<feature type="coiled-coil region" evidence="1">
    <location>
        <begin position="451"/>
        <end position="478"/>
    </location>
</feature>
<name>A0A1R1EJP3_9BACL</name>
<evidence type="ECO:0000313" key="5">
    <source>
        <dbReference type="Proteomes" id="UP000187172"/>
    </source>
</evidence>
<feature type="compositionally biased region" description="Basic and acidic residues" evidence="2">
    <location>
        <begin position="428"/>
        <end position="448"/>
    </location>
</feature>
<feature type="transmembrane region" description="Helical" evidence="3">
    <location>
        <begin position="12"/>
        <end position="31"/>
    </location>
</feature>
<feature type="region of interest" description="Disordered" evidence="2">
    <location>
        <begin position="427"/>
        <end position="449"/>
    </location>
</feature>
<keyword evidence="3" id="KW-1133">Transmembrane helix</keyword>
<keyword evidence="5" id="KW-1185">Reference proteome</keyword>
<organism evidence="4 5">
    <name type="scientific">Paenibacillus rhizosphaerae</name>
    <dbReference type="NCBI Taxonomy" id="297318"/>
    <lineage>
        <taxon>Bacteria</taxon>
        <taxon>Bacillati</taxon>
        <taxon>Bacillota</taxon>
        <taxon>Bacilli</taxon>
        <taxon>Bacillales</taxon>
        <taxon>Paenibacillaceae</taxon>
        <taxon>Paenibacillus</taxon>
    </lineage>
</organism>
<dbReference type="STRING" id="297318.BK138_24780"/>
<accession>A0A1R1EJP3</accession>
<comment type="caution">
    <text evidence="4">The sequence shown here is derived from an EMBL/GenBank/DDBJ whole genome shotgun (WGS) entry which is preliminary data.</text>
</comment>
<evidence type="ECO:0000313" key="4">
    <source>
        <dbReference type="EMBL" id="OMF52041.1"/>
    </source>
</evidence>
<dbReference type="RefSeq" id="WP_076173467.1">
    <property type="nucleotide sequence ID" value="NZ_MRTP01000008.1"/>
</dbReference>
<keyword evidence="3" id="KW-0812">Transmembrane</keyword>
<proteinExistence type="predicted"/>
<keyword evidence="3" id="KW-0472">Membrane</keyword>
<dbReference type="EMBL" id="MRTP01000008">
    <property type="protein sequence ID" value="OMF52041.1"/>
    <property type="molecule type" value="Genomic_DNA"/>
</dbReference>
<dbReference type="Proteomes" id="UP000187172">
    <property type="component" value="Unassembled WGS sequence"/>
</dbReference>
<dbReference type="AlphaFoldDB" id="A0A1R1EJP3"/>
<evidence type="ECO:0000256" key="2">
    <source>
        <dbReference type="SAM" id="MobiDB-lite"/>
    </source>
</evidence>
<reference evidence="4 5" key="1">
    <citation type="submission" date="2016-11" db="EMBL/GenBank/DDBJ databases">
        <title>Paenibacillus species isolates.</title>
        <authorList>
            <person name="Beno S.M."/>
        </authorList>
    </citation>
    <scope>NUCLEOTIDE SEQUENCE [LARGE SCALE GENOMIC DNA]</scope>
    <source>
        <strain evidence="4 5">FSL R5-0378</strain>
    </source>
</reference>